<sequence length="104" mass="12436">MRSGQNIQKLVKGGFIIRKPQKIHSRCRARRAHEAKQKGRHSGYGKRSGTREARLRTKILWMRRMCVLRRLLRKYREAKKIDKHMFHDMYLKVKVTCSRTRGSS</sequence>
<dbReference type="AlphaFoldDB" id="A0A9R0XCD7"/>
<gene>
    <name evidence="3" type="ORF">TRITD_5Bv1G153960</name>
</gene>
<dbReference type="InterPro" id="IPR039547">
    <property type="entry name" value="Ribosomal_eL19"/>
</dbReference>
<dbReference type="InterPro" id="IPR057260">
    <property type="entry name" value="Ribosomal_L19e_C"/>
</dbReference>
<dbReference type="Pfam" id="PF25476">
    <property type="entry name" value="Ribosomal_L19e_C"/>
    <property type="match status" value="1"/>
</dbReference>
<dbReference type="Gene3D" id="1.10.1200.240">
    <property type="match status" value="1"/>
</dbReference>
<dbReference type="GO" id="GO:0003723">
    <property type="term" value="F:RNA binding"/>
    <property type="evidence" value="ECO:0007669"/>
    <property type="project" value="InterPro"/>
</dbReference>
<dbReference type="InterPro" id="IPR000196">
    <property type="entry name" value="Ribosomal_eL19_dom"/>
</dbReference>
<evidence type="ECO:0000313" key="3">
    <source>
        <dbReference type="EMBL" id="VAI33970.1"/>
    </source>
</evidence>
<dbReference type="InterPro" id="IPR035970">
    <property type="entry name" value="60S_ribosomal_eL19_sf"/>
</dbReference>
<proteinExistence type="predicted"/>
<keyword evidence="4" id="KW-1185">Reference proteome</keyword>
<dbReference type="PANTHER" id="PTHR10722">
    <property type="entry name" value="60S RIBOSOMAL PROTEIN L19"/>
    <property type="match status" value="1"/>
</dbReference>
<dbReference type="SUPFAM" id="SSF48140">
    <property type="entry name" value="Ribosomal protein L19 (L19e)"/>
    <property type="match status" value="1"/>
</dbReference>
<name>A0A9R0XCD7_TRITD</name>
<evidence type="ECO:0000259" key="2">
    <source>
        <dbReference type="SMART" id="SM01416"/>
    </source>
</evidence>
<dbReference type="OMA" id="RTKILWM"/>
<reference evidence="3 4" key="1">
    <citation type="submission" date="2017-09" db="EMBL/GenBank/DDBJ databases">
        <authorList>
            <consortium name="International Durum Wheat Genome Sequencing Consortium (IDWGSC)"/>
            <person name="Milanesi L."/>
        </authorList>
    </citation>
    <scope>NUCLEOTIDE SEQUENCE [LARGE SCALE GENOMIC DNA]</scope>
    <source>
        <strain evidence="4">cv. Svevo</strain>
    </source>
</reference>
<accession>A0A9R0XCD7</accession>
<protein>
    <recommendedName>
        <fullName evidence="2">Large ribosomal subunit protein eL19 domain-containing protein</fullName>
    </recommendedName>
</protein>
<dbReference type="SMART" id="SM01416">
    <property type="entry name" value="Ribosomal_L19e"/>
    <property type="match status" value="1"/>
</dbReference>
<dbReference type="EMBL" id="LT934120">
    <property type="protein sequence ID" value="VAI33970.1"/>
    <property type="molecule type" value="Genomic_DNA"/>
</dbReference>
<evidence type="ECO:0000313" key="4">
    <source>
        <dbReference type="Proteomes" id="UP000324705"/>
    </source>
</evidence>
<feature type="compositionally biased region" description="Basic residues" evidence="1">
    <location>
        <begin position="22"/>
        <end position="31"/>
    </location>
</feature>
<organism evidence="3 4">
    <name type="scientific">Triticum turgidum subsp. durum</name>
    <name type="common">Durum wheat</name>
    <name type="synonym">Triticum durum</name>
    <dbReference type="NCBI Taxonomy" id="4567"/>
    <lineage>
        <taxon>Eukaryota</taxon>
        <taxon>Viridiplantae</taxon>
        <taxon>Streptophyta</taxon>
        <taxon>Embryophyta</taxon>
        <taxon>Tracheophyta</taxon>
        <taxon>Spermatophyta</taxon>
        <taxon>Magnoliopsida</taxon>
        <taxon>Liliopsida</taxon>
        <taxon>Poales</taxon>
        <taxon>Poaceae</taxon>
        <taxon>BOP clade</taxon>
        <taxon>Pooideae</taxon>
        <taxon>Triticodae</taxon>
        <taxon>Triticeae</taxon>
        <taxon>Triticinae</taxon>
        <taxon>Triticum</taxon>
    </lineage>
</organism>
<feature type="domain" description="Large ribosomal subunit protein eL19" evidence="2">
    <location>
        <begin position="1"/>
        <end position="102"/>
    </location>
</feature>
<feature type="region of interest" description="Disordered" evidence="1">
    <location>
        <begin position="22"/>
        <end position="51"/>
    </location>
</feature>
<dbReference type="Proteomes" id="UP000324705">
    <property type="component" value="Chromosome 5B"/>
</dbReference>
<evidence type="ECO:0000256" key="1">
    <source>
        <dbReference type="SAM" id="MobiDB-lite"/>
    </source>
</evidence>
<dbReference type="GO" id="GO:0006412">
    <property type="term" value="P:translation"/>
    <property type="evidence" value="ECO:0007669"/>
    <property type="project" value="InterPro"/>
</dbReference>
<dbReference type="Gramene" id="TRITD5Bv1G153960.1">
    <property type="protein sequence ID" value="TRITD5Bv1G153960.1"/>
    <property type="gene ID" value="TRITD5Bv1G153960"/>
</dbReference>
<dbReference type="GO" id="GO:0003735">
    <property type="term" value="F:structural constituent of ribosome"/>
    <property type="evidence" value="ECO:0007669"/>
    <property type="project" value="InterPro"/>
</dbReference>
<dbReference type="GO" id="GO:0022625">
    <property type="term" value="C:cytosolic large ribosomal subunit"/>
    <property type="evidence" value="ECO:0007669"/>
    <property type="project" value="InterPro"/>
</dbReference>